<comment type="caution">
    <text evidence="2">The sequence shown here is derived from an EMBL/GenBank/DDBJ whole genome shotgun (WGS) entry which is preliminary data.</text>
</comment>
<evidence type="ECO:0000256" key="1">
    <source>
        <dbReference type="SAM" id="SignalP"/>
    </source>
</evidence>
<organism evidence="2 3">
    <name type="scientific">Photobacterium proteolyticum</name>
    <dbReference type="NCBI Taxonomy" id="1903952"/>
    <lineage>
        <taxon>Bacteria</taxon>
        <taxon>Pseudomonadati</taxon>
        <taxon>Pseudomonadota</taxon>
        <taxon>Gammaproteobacteria</taxon>
        <taxon>Vibrionales</taxon>
        <taxon>Vibrionaceae</taxon>
        <taxon>Photobacterium</taxon>
    </lineage>
</organism>
<feature type="signal peptide" evidence="1">
    <location>
        <begin position="1"/>
        <end position="24"/>
    </location>
</feature>
<evidence type="ECO:0000313" key="2">
    <source>
        <dbReference type="EMBL" id="OLQ70491.1"/>
    </source>
</evidence>
<reference evidence="2 3" key="1">
    <citation type="submission" date="2016-09" db="EMBL/GenBank/DDBJ databases">
        <title>Photobacterium proteolyticum sp. nov. a protease producing bacterium isolated from ocean sediments of Laizhou Bay.</title>
        <authorList>
            <person name="Li Y."/>
        </authorList>
    </citation>
    <scope>NUCLEOTIDE SEQUENCE [LARGE SCALE GENOMIC DNA]</scope>
    <source>
        <strain evidence="2 3">13-12</strain>
    </source>
</reference>
<proteinExistence type="predicted"/>
<evidence type="ECO:0000313" key="3">
    <source>
        <dbReference type="Proteomes" id="UP000186905"/>
    </source>
</evidence>
<evidence type="ECO:0008006" key="4">
    <source>
        <dbReference type="Google" id="ProtNLM"/>
    </source>
</evidence>
<sequence>MKLSIIATLISAVFTSFVSSSAFAENTIYLTPYIGYSFSNQITDENGIEIRPESDPHAAVAIETDMDLGRVGLFVSHQPNEYRDIQGDGSFTYVHLQSSLRFNAFTHWDSFFGASLGATIVDAEWSKDDLLFSAGLLGGLEYRINNNTRLVFEARWLANLIDGDTSAVCQLPTGSQTCLISIDSEWLSQLQTNVGVTFSF</sequence>
<protein>
    <recommendedName>
        <fullName evidence="4">Outer membrane protein beta-barrel domain-containing protein</fullName>
    </recommendedName>
</protein>
<accession>A0A1Q9G891</accession>
<dbReference type="Proteomes" id="UP000186905">
    <property type="component" value="Unassembled WGS sequence"/>
</dbReference>
<dbReference type="Gene3D" id="2.40.160.20">
    <property type="match status" value="1"/>
</dbReference>
<gene>
    <name evidence="2" type="ORF">BIT28_27115</name>
</gene>
<dbReference type="SUPFAM" id="SSF56925">
    <property type="entry name" value="OMPA-like"/>
    <property type="match status" value="1"/>
</dbReference>
<keyword evidence="3" id="KW-1185">Reference proteome</keyword>
<dbReference type="EMBL" id="MJIL01000097">
    <property type="protein sequence ID" value="OLQ70491.1"/>
    <property type="molecule type" value="Genomic_DNA"/>
</dbReference>
<dbReference type="InterPro" id="IPR011250">
    <property type="entry name" value="OMP/PagP_B-barrel"/>
</dbReference>
<dbReference type="RefSeq" id="WP_075767783.1">
    <property type="nucleotide sequence ID" value="NZ_MJIL01000097.1"/>
</dbReference>
<keyword evidence="1" id="KW-0732">Signal</keyword>
<name>A0A1Q9G891_9GAMM</name>
<dbReference type="AlphaFoldDB" id="A0A1Q9G891"/>
<feature type="chain" id="PRO_5013339697" description="Outer membrane protein beta-barrel domain-containing protein" evidence="1">
    <location>
        <begin position="25"/>
        <end position="200"/>
    </location>
</feature>